<dbReference type="AlphaFoldDB" id="A0AAV0DYN2"/>
<organism evidence="2 3">
    <name type="scientific">Cuscuta epithymum</name>
    <dbReference type="NCBI Taxonomy" id="186058"/>
    <lineage>
        <taxon>Eukaryota</taxon>
        <taxon>Viridiplantae</taxon>
        <taxon>Streptophyta</taxon>
        <taxon>Embryophyta</taxon>
        <taxon>Tracheophyta</taxon>
        <taxon>Spermatophyta</taxon>
        <taxon>Magnoliopsida</taxon>
        <taxon>eudicotyledons</taxon>
        <taxon>Gunneridae</taxon>
        <taxon>Pentapetalae</taxon>
        <taxon>asterids</taxon>
        <taxon>lamiids</taxon>
        <taxon>Solanales</taxon>
        <taxon>Convolvulaceae</taxon>
        <taxon>Cuscuteae</taxon>
        <taxon>Cuscuta</taxon>
        <taxon>Cuscuta subgen. Cuscuta</taxon>
    </lineage>
</organism>
<protein>
    <submittedName>
        <fullName evidence="2">Uncharacterized protein</fullName>
    </submittedName>
</protein>
<feature type="compositionally biased region" description="Polar residues" evidence="1">
    <location>
        <begin position="38"/>
        <end position="49"/>
    </location>
</feature>
<dbReference type="EMBL" id="CAMAPF010000150">
    <property type="protein sequence ID" value="CAH9109057.1"/>
    <property type="molecule type" value="Genomic_DNA"/>
</dbReference>
<sequence length="124" mass="14371">MENEPSHTYYKKLNFDLFLSNIFGPRVPLHPPRAAHANPQQGRTWSQPAASDGNPPHQCYLCPSRPFFYPFISFQAASYLFLSFHKESRSLARNLRIRMKMKMTNYWASVTFADSASLVKLEKK</sequence>
<feature type="non-terminal residue" evidence="2">
    <location>
        <position position="124"/>
    </location>
</feature>
<evidence type="ECO:0000313" key="2">
    <source>
        <dbReference type="EMBL" id="CAH9109057.1"/>
    </source>
</evidence>
<name>A0AAV0DYN2_9ASTE</name>
<keyword evidence="3" id="KW-1185">Reference proteome</keyword>
<feature type="region of interest" description="Disordered" evidence="1">
    <location>
        <begin position="30"/>
        <end position="51"/>
    </location>
</feature>
<comment type="caution">
    <text evidence="2">The sequence shown here is derived from an EMBL/GenBank/DDBJ whole genome shotgun (WGS) entry which is preliminary data.</text>
</comment>
<reference evidence="2" key="1">
    <citation type="submission" date="2022-07" db="EMBL/GenBank/DDBJ databases">
        <authorList>
            <person name="Macas J."/>
            <person name="Novak P."/>
            <person name="Neumann P."/>
        </authorList>
    </citation>
    <scope>NUCLEOTIDE SEQUENCE</scope>
</reference>
<proteinExistence type="predicted"/>
<dbReference type="Proteomes" id="UP001152523">
    <property type="component" value="Unassembled WGS sequence"/>
</dbReference>
<evidence type="ECO:0000256" key="1">
    <source>
        <dbReference type="SAM" id="MobiDB-lite"/>
    </source>
</evidence>
<gene>
    <name evidence="2" type="ORF">CEPIT_LOCUS18561</name>
</gene>
<evidence type="ECO:0000313" key="3">
    <source>
        <dbReference type="Proteomes" id="UP001152523"/>
    </source>
</evidence>
<accession>A0AAV0DYN2</accession>